<name>I4BRG3_MYCCN</name>
<dbReference type="STRING" id="710421.Mycch_5184"/>
<accession>I4BRG3</accession>
<dbReference type="InterPro" id="IPR036291">
    <property type="entry name" value="NAD(P)-bd_dom_sf"/>
</dbReference>
<dbReference type="GO" id="GO:0016616">
    <property type="term" value="F:oxidoreductase activity, acting on the CH-OH group of donors, NAD or NADP as acceptor"/>
    <property type="evidence" value="ECO:0007669"/>
    <property type="project" value="UniProtKB-ARBA"/>
</dbReference>
<dbReference type="SMART" id="SM00822">
    <property type="entry name" value="PKS_KR"/>
    <property type="match status" value="1"/>
</dbReference>
<feature type="domain" description="Ketoreductase" evidence="3">
    <location>
        <begin position="7"/>
        <end position="191"/>
    </location>
</feature>
<dbReference type="InterPro" id="IPR002347">
    <property type="entry name" value="SDR_fam"/>
</dbReference>
<evidence type="ECO:0000259" key="3">
    <source>
        <dbReference type="SMART" id="SM00822"/>
    </source>
</evidence>
<dbReference type="EMBL" id="CP003053">
    <property type="protein sequence ID" value="AFM19870.1"/>
    <property type="molecule type" value="Genomic_DNA"/>
</dbReference>
<dbReference type="PATRIC" id="fig|710421.3.peg.5168"/>
<evidence type="ECO:0000313" key="5">
    <source>
        <dbReference type="Proteomes" id="UP000006057"/>
    </source>
</evidence>
<dbReference type="InterPro" id="IPR057326">
    <property type="entry name" value="KR_dom"/>
</dbReference>
<dbReference type="CDD" id="cd05233">
    <property type="entry name" value="SDR_c"/>
    <property type="match status" value="1"/>
</dbReference>
<dbReference type="eggNOG" id="COG1028">
    <property type="taxonomic scope" value="Bacteria"/>
</dbReference>
<dbReference type="PROSITE" id="PS00061">
    <property type="entry name" value="ADH_SHORT"/>
    <property type="match status" value="1"/>
</dbReference>
<dbReference type="PANTHER" id="PTHR42760:SF115">
    <property type="entry name" value="3-OXOACYL-[ACYL-CARRIER-PROTEIN] REDUCTASE FABG"/>
    <property type="match status" value="1"/>
</dbReference>
<dbReference type="AlphaFoldDB" id="I4BRG3"/>
<dbReference type="OrthoDB" id="9803333at2"/>
<proteinExistence type="inferred from homology"/>
<comment type="similarity">
    <text evidence="1">Belongs to the short-chain dehydrogenases/reductases (SDR) family.</text>
</comment>
<gene>
    <name evidence="4" type="ordered locus">Mycch_5184</name>
</gene>
<dbReference type="FunFam" id="3.40.50.720:FF:000084">
    <property type="entry name" value="Short-chain dehydrogenase reductase"/>
    <property type="match status" value="1"/>
</dbReference>
<dbReference type="Proteomes" id="UP000006057">
    <property type="component" value="Chromosome"/>
</dbReference>
<dbReference type="InterPro" id="IPR020904">
    <property type="entry name" value="Sc_DH/Rdtase_CS"/>
</dbReference>
<evidence type="ECO:0000256" key="2">
    <source>
        <dbReference type="ARBA" id="ARBA00023002"/>
    </source>
</evidence>
<dbReference type="Pfam" id="PF13561">
    <property type="entry name" value="adh_short_C2"/>
    <property type="match status" value="1"/>
</dbReference>
<dbReference type="RefSeq" id="WP_014818335.1">
    <property type="nucleotide sequence ID" value="NC_018027.1"/>
</dbReference>
<dbReference type="KEGG" id="mcb:Mycch_5184"/>
<evidence type="ECO:0000313" key="4">
    <source>
        <dbReference type="EMBL" id="AFM19870.1"/>
    </source>
</evidence>
<dbReference type="Gene3D" id="3.40.50.720">
    <property type="entry name" value="NAD(P)-binding Rossmann-like Domain"/>
    <property type="match status" value="1"/>
</dbReference>
<evidence type="ECO:0000256" key="1">
    <source>
        <dbReference type="ARBA" id="ARBA00006484"/>
    </source>
</evidence>
<reference evidence="4 5" key="1">
    <citation type="submission" date="2012-06" db="EMBL/GenBank/DDBJ databases">
        <title>Complete sequence of chromosome of Mycobacterium chubuense NBB4.</title>
        <authorList>
            <consortium name="US DOE Joint Genome Institute"/>
            <person name="Lucas S."/>
            <person name="Han J."/>
            <person name="Lapidus A."/>
            <person name="Cheng J.-F."/>
            <person name="Goodwin L."/>
            <person name="Pitluck S."/>
            <person name="Peters L."/>
            <person name="Mikhailova N."/>
            <person name="Teshima H."/>
            <person name="Detter J.C."/>
            <person name="Han C."/>
            <person name="Tapia R."/>
            <person name="Land M."/>
            <person name="Hauser L."/>
            <person name="Kyrpides N."/>
            <person name="Ivanova N."/>
            <person name="Pagani I."/>
            <person name="Mattes T."/>
            <person name="Holmes A."/>
            <person name="Rutledge P."/>
            <person name="Paulsen I."/>
            <person name="Coleman N."/>
            <person name="Woyke T."/>
        </authorList>
    </citation>
    <scope>NUCLEOTIDE SEQUENCE [LARGE SCALE GENOMIC DNA]</scope>
    <source>
        <strain evidence="4 5">NBB4</strain>
    </source>
</reference>
<dbReference type="PRINTS" id="PR00081">
    <property type="entry name" value="GDHRDH"/>
</dbReference>
<protein>
    <recommendedName>
        <fullName evidence="3">Ketoreductase domain-containing protein</fullName>
    </recommendedName>
</protein>
<organism evidence="4 5">
    <name type="scientific">Mycolicibacterium chubuense (strain NBB4)</name>
    <name type="common">Mycobacterium chubuense</name>
    <dbReference type="NCBI Taxonomy" id="710421"/>
    <lineage>
        <taxon>Bacteria</taxon>
        <taxon>Bacillati</taxon>
        <taxon>Actinomycetota</taxon>
        <taxon>Actinomycetes</taxon>
        <taxon>Mycobacteriales</taxon>
        <taxon>Mycobacteriaceae</taxon>
        <taxon>Mycolicibacterium</taxon>
    </lineage>
</organism>
<sequence precursor="true">MGLLNDKTALVTGGTSGIGLATAQRLAAEGAHVFVTGRNQSTLDAAVAAIGDGATGVRGDVSQPADLDAVVDAIRAYGHGLDVVFANAGGGEFAALADITPEHLEKTFATNVFGTVYTVQKTLPVLNDKAAVILAGSIAAHNGTPAFSVYAASKAAIRSFSRTWAAELAERGIRVNTVSPGSVVTPGLKELAPAGQEQALLDQLEADVPLGRLAEPDEIAKAVVFLASDLSSYVNGTELFVDGGAQQV</sequence>
<dbReference type="HOGENOM" id="CLU_010194_1_0_11"/>
<keyword evidence="5" id="KW-1185">Reference proteome</keyword>
<keyword evidence="2" id="KW-0560">Oxidoreductase</keyword>
<dbReference type="SUPFAM" id="SSF51735">
    <property type="entry name" value="NAD(P)-binding Rossmann-fold domains"/>
    <property type="match status" value="1"/>
</dbReference>
<dbReference type="PANTHER" id="PTHR42760">
    <property type="entry name" value="SHORT-CHAIN DEHYDROGENASES/REDUCTASES FAMILY MEMBER"/>
    <property type="match status" value="1"/>
</dbReference>